<dbReference type="InterPro" id="IPR001138">
    <property type="entry name" value="Zn2Cys6_DnaBD"/>
</dbReference>
<dbReference type="Pfam" id="PF00172">
    <property type="entry name" value="Zn_clus"/>
    <property type="match status" value="1"/>
</dbReference>
<proteinExistence type="predicted"/>
<dbReference type="PANTHER" id="PTHR47425:SF2">
    <property type="entry name" value="FARB-RELATED"/>
    <property type="match status" value="1"/>
</dbReference>
<dbReference type="CDD" id="cd00067">
    <property type="entry name" value="GAL4"/>
    <property type="match status" value="1"/>
</dbReference>
<evidence type="ECO:0000259" key="4">
    <source>
        <dbReference type="PROSITE" id="PS50048"/>
    </source>
</evidence>
<feature type="region of interest" description="Disordered" evidence="3">
    <location>
        <begin position="121"/>
        <end position="145"/>
    </location>
</feature>
<dbReference type="Proteomes" id="UP000813461">
    <property type="component" value="Unassembled WGS sequence"/>
</dbReference>
<protein>
    <submittedName>
        <fullName evidence="5">Fungal-specific transcription factor domain-containing protein</fullName>
    </submittedName>
</protein>
<organism evidence="5 6">
    <name type="scientific">Paraphoma chrysanthemicola</name>
    <dbReference type="NCBI Taxonomy" id="798071"/>
    <lineage>
        <taxon>Eukaryota</taxon>
        <taxon>Fungi</taxon>
        <taxon>Dikarya</taxon>
        <taxon>Ascomycota</taxon>
        <taxon>Pezizomycotina</taxon>
        <taxon>Dothideomycetes</taxon>
        <taxon>Pleosporomycetidae</taxon>
        <taxon>Pleosporales</taxon>
        <taxon>Pleosporineae</taxon>
        <taxon>Phaeosphaeriaceae</taxon>
        <taxon>Paraphoma</taxon>
    </lineage>
</organism>
<dbReference type="SMART" id="SM00066">
    <property type="entry name" value="GAL4"/>
    <property type="match status" value="1"/>
</dbReference>
<dbReference type="PROSITE" id="PS00463">
    <property type="entry name" value="ZN2_CY6_FUNGAL_1"/>
    <property type="match status" value="1"/>
</dbReference>
<dbReference type="OrthoDB" id="4161332at2759"/>
<dbReference type="GO" id="GO:0003677">
    <property type="term" value="F:DNA binding"/>
    <property type="evidence" value="ECO:0007669"/>
    <property type="project" value="InterPro"/>
</dbReference>
<dbReference type="GO" id="GO:0000981">
    <property type="term" value="F:DNA-binding transcription factor activity, RNA polymerase II-specific"/>
    <property type="evidence" value="ECO:0007669"/>
    <property type="project" value="InterPro"/>
</dbReference>
<dbReference type="CDD" id="cd12148">
    <property type="entry name" value="fungal_TF_MHR"/>
    <property type="match status" value="1"/>
</dbReference>
<evidence type="ECO:0000256" key="3">
    <source>
        <dbReference type="SAM" id="MobiDB-lite"/>
    </source>
</evidence>
<feature type="domain" description="Zn(2)-C6 fungal-type" evidence="4">
    <location>
        <begin position="27"/>
        <end position="58"/>
    </location>
</feature>
<keyword evidence="1" id="KW-0479">Metal-binding</keyword>
<dbReference type="EMBL" id="JAGMVJ010000014">
    <property type="protein sequence ID" value="KAH7082037.1"/>
    <property type="molecule type" value="Genomic_DNA"/>
</dbReference>
<dbReference type="PANTHER" id="PTHR47425">
    <property type="entry name" value="FARB-RELATED"/>
    <property type="match status" value="1"/>
</dbReference>
<dbReference type="InterPro" id="IPR036864">
    <property type="entry name" value="Zn2-C6_fun-type_DNA-bd_sf"/>
</dbReference>
<feature type="compositionally biased region" description="Polar residues" evidence="3">
    <location>
        <begin position="133"/>
        <end position="145"/>
    </location>
</feature>
<evidence type="ECO:0000256" key="2">
    <source>
        <dbReference type="ARBA" id="ARBA00023242"/>
    </source>
</evidence>
<dbReference type="Gene3D" id="4.10.240.10">
    <property type="entry name" value="Zn(2)-C6 fungal-type DNA-binding domain"/>
    <property type="match status" value="1"/>
</dbReference>
<evidence type="ECO:0000313" key="6">
    <source>
        <dbReference type="Proteomes" id="UP000813461"/>
    </source>
</evidence>
<accession>A0A8K0R140</accession>
<name>A0A8K0R140_9PLEO</name>
<dbReference type="InterPro" id="IPR007219">
    <property type="entry name" value="XnlR_reg_dom"/>
</dbReference>
<dbReference type="GO" id="GO:0006351">
    <property type="term" value="P:DNA-templated transcription"/>
    <property type="evidence" value="ECO:0007669"/>
    <property type="project" value="InterPro"/>
</dbReference>
<reference evidence="5" key="1">
    <citation type="journal article" date="2021" name="Nat. Commun.">
        <title>Genetic determinants of endophytism in the Arabidopsis root mycobiome.</title>
        <authorList>
            <person name="Mesny F."/>
            <person name="Miyauchi S."/>
            <person name="Thiergart T."/>
            <person name="Pickel B."/>
            <person name="Atanasova L."/>
            <person name="Karlsson M."/>
            <person name="Huettel B."/>
            <person name="Barry K.W."/>
            <person name="Haridas S."/>
            <person name="Chen C."/>
            <person name="Bauer D."/>
            <person name="Andreopoulos W."/>
            <person name="Pangilinan J."/>
            <person name="LaButti K."/>
            <person name="Riley R."/>
            <person name="Lipzen A."/>
            <person name="Clum A."/>
            <person name="Drula E."/>
            <person name="Henrissat B."/>
            <person name="Kohler A."/>
            <person name="Grigoriev I.V."/>
            <person name="Martin F.M."/>
            <person name="Hacquard S."/>
        </authorList>
    </citation>
    <scope>NUCLEOTIDE SEQUENCE</scope>
    <source>
        <strain evidence="5">MPI-SDFR-AT-0120</strain>
    </source>
</reference>
<keyword evidence="6" id="KW-1185">Reference proteome</keyword>
<keyword evidence="2" id="KW-0539">Nucleus</keyword>
<evidence type="ECO:0000313" key="5">
    <source>
        <dbReference type="EMBL" id="KAH7082037.1"/>
    </source>
</evidence>
<sequence length="480" mass="53735">MSLSASDDLWRTPLGSSDRRRKRTAVACAECRTHKVRCDVLSEPPCVRCRVEGIFCTIETRKRRATNEQNDANATDRPVFPLADIGAHGAGISPPVNSSFDFGFFDILTPAPEQILPALDPSLPVEPPRIDPEQTTSTQEEGSRSNISELEAIIGTNSASLDQCIGRLPPADSSYLASKGVFELPPKIVQDELLDAYFLYIHPSLPVLKEEQIRNDYAAGIQATSLLLHRAIIFAATSYLKQSSVAMCGFSSVIEAQTTHFERARLLFDFNVEPVKIVRLQALLMFSYWVPTVDIQYARGNNYWLSGALAIAKDLHLNKEEVIARAEPRSQKSMRRTWWACIVRDSILAFTYRRPPLISPHDYNVKKLVIEDLTGDCHASGAWQGPSGDIVARLFIHQTDLATVAYKHLHAIYSPGKTAASGFSTPASLMEHLLNVDRWNTELQLWKQAFLAEDLSCLELGEDIYRCLIMHRNFVLVMYK</sequence>
<evidence type="ECO:0000256" key="1">
    <source>
        <dbReference type="ARBA" id="ARBA00022723"/>
    </source>
</evidence>
<comment type="caution">
    <text evidence="5">The sequence shown here is derived from an EMBL/GenBank/DDBJ whole genome shotgun (WGS) entry which is preliminary data.</text>
</comment>
<gene>
    <name evidence="5" type="ORF">FB567DRAFT_97142</name>
</gene>
<dbReference type="SUPFAM" id="SSF57701">
    <property type="entry name" value="Zn2/Cys6 DNA-binding domain"/>
    <property type="match status" value="1"/>
</dbReference>
<dbReference type="AlphaFoldDB" id="A0A8K0R140"/>
<dbReference type="InterPro" id="IPR052761">
    <property type="entry name" value="Fungal_Detox/Toxin_TFs"/>
</dbReference>
<dbReference type="Pfam" id="PF04082">
    <property type="entry name" value="Fungal_trans"/>
    <property type="match status" value="1"/>
</dbReference>
<dbReference type="PROSITE" id="PS50048">
    <property type="entry name" value="ZN2_CY6_FUNGAL_2"/>
    <property type="match status" value="1"/>
</dbReference>
<dbReference type="GO" id="GO:0008270">
    <property type="term" value="F:zinc ion binding"/>
    <property type="evidence" value="ECO:0007669"/>
    <property type="project" value="InterPro"/>
</dbReference>